<dbReference type="Gene3D" id="3.30.1060.10">
    <property type="entry name" value="Peptide methionine sulphoxide reductase MsrA"/>
    <property type="match status" value="1"/>
</dbReference>
<dbReference type="InterPro" id="IPR002569">
    <property type="entry name" value="Met_Sox_Rdtase_MsrA_dom"/>
</dbReference>
<accession>D8J5C3</accession>
<protein>
    <recommendedName>
        <fullName evidence="2">Peptide methionine sulfoxide reductase MsrA</fullName>
        <shortName evidence="2">Protein-methionine-S-oxide reductase</shortName>
        <ecNumber evidence="2">1.8.4.11</ecNumber>
    </recommendedName>
    <alternativeName>
        <fullName evidence="2">Peptide-methionine (S)-S-oxide reductase</fullName>
        <shortName evidence="2">Peptide Met(O) reductase</shortName>
    </alternativeName>
</protein>
<dbReference type="EC" id="1.8.4.11" evidence="2"/>
<evidence type="ECO:0000259" key="3">
    <source>
        <dbReference type="Pfam" id="PF01625"/>
    </source>
</evidence>
<comment type="catalytic activity">
    <reaction evidence="2">
        <text>[thioredoxin]-disulfide + L-methionine + H2O = L-methionine (S)-S-oxide + [thioredoxin]-dithiol</text>
        <dbReference type="Rhea" id="RHEA:19993"/>
        <dbReference type="Rhea" id="RHEA-COMP:10698"/>
        <dbReference type="Rhea" id="RHEA-COMP:10700"/>
        <dbReference type="ChEBI" id="CHEBI:15377"/>
        <dbReference type="ChEBI" id="CHEBI:29950"/>
        <dbReference type="ChEBI" id="CHEBI:50058"/>
        <dbReference type="ChEBI" id="CHEBI:57844"/>
        <dbReference type="ChEBI" id="CHEBI:58772"/>
        <dbReference type="EC" id="1.8.4.11"/>
    </reaction>
</comment>
<dbReference type="OrthoDB" id="7150at2157"/>
<feature type="active site" evidence="2">
    <location>
        <position position="12"/>
    </location>
</feature>
<dbReference type="SUPFAM" id="SSF55068">
    <property type="entry name" value="Peptide methionine sulfoxide reductase"/>
    <property type="match status" value="1"/>
</dbReference>
<dbReference type="GO" id="GO:0008113">
    <property type="term" value="F:peptide-methionine (S)-S-oxide reductase activity"/>
    <property type="evidence" value="ECO:0007669"/>
    <property type="project" value="UniProtKB-UniRule"/>
</dbReference>
<dbReference type="InterPro" id="IPR036509">
    <property type="entry name" value="Met_Sox_Rdtase_MsrA_sf"/>
</dbReference>
<evidence type="ECO:0000256" key="2">
    <source>
        <dbReference type="HAMAP-Rule" id="MF_01401"/>
    </source>
</evidence>
<reference evidence="5 7" key="2">
    <citation type="journal article" date="2014" name="PLoS Genet.">
        <title>Phylogenetically driven sequencing of extremely halophilic archaea reveals strategies for static and dynamic osmo-response.</title>
        <authorList>
            <person name="Becker E.A."/>
            <person name="Seitzer P.M."/>
            <person name="Tritt A."/>
            <person name="Larsen D."/>
            <person name="Krusor M."/>
            <person name="Yao A.I."/>
            <person name="Wu D."/>
            <person name="Madern D."/>
            <person name="Eisen J.A."/>
            <person name="Darling A.E."/>
            <person name="Facciotti M.T."/>
        </authorList>
    </citation>
    <scope>NUCLEOTIDE SEQUENCE [LARGE SCALE GENOMIC DNA]</scope>
    <source>
        <strain evidence="5">B3</strain>
        <strain evidence="7">DSM 18796 / CECT 7217 / JCM 14584 / KCTC 4019 / B3</strain>
    </source>
</reference>
<comment type="function">
    <text evidence="2">Has an important function as a repair enzyme for proteins that have been inactivated by oxidation. Catalyzes the reversible oxidation-reduction of methionine sulfoxide in proteins to methionine.</text>
</comment>
<reference evidence="4 6" key="1">
    <citation type="journal article" date="2010" name="J. Bacteriol.">
        <title>Complete genome sequence of Halalkalicoccus jeotgali B3(T), an extremely halophilic archaeon.</title>
        <authorList>
            <person name="Roh S.W."/>
            <person name="Nam Y.D."/>
            <person name="Nam S.H."/>
            <person name="Choi S.H."/>
            <person name="Park H.S."/>
            <person name="Bae J.W."/>
        </authorList>
    </citation>
    <scope>NUCLEOTIDE SEQUENCE [LARGE SCALE GENOMIC DNA]</scope>
    <source>
        <strain evidence="4">B3</strain>
        <strain evidence="6">DSM 18796 / CECT 7217 / JCM 14584 / KCTC 4019 / B3</strain>
    </source>
</reference>
<evidence type="ECO:0000313" key="4">
    <source>
        <dbReference type="EMBL" id="ADJ15619.1"/>
    </source>
</evidence>
<comment type="catalytic activity">
    <reaction evidence="2">
        <text>L-methionyl-[protein] + [thioredoxin]-disulfide + H2O = L-methionyl-(S)-S-oxide-[protein] + [thioredoxin]-dithiol</text>
        <dbReference type="Rhea" id="RHEA:14217"/>
        <dbReference type="Rhea" id="RHEA-COMP:10698"/>
        <dbReference type="Rhea" id="RHEA-COMP:10700"/>
        <dbReference type="Rhea" id="RHEA-COMP:12313"/>
        <dbReference type="Rhea" id="RHEA-COMP:12315"/>
        <dbReference type="ChEBI" id="CHEBI:15377"/>
        <dbReference type="ChEBI" id="CHEBI:16044"/>
        <dbReference type="ChEBI" id="CHEBI:29950"/>
        <dbReference type="ChEBI" id="CHEBI:44120"/>
        <dbReference type="ChEBI" id="CHEBI:50058"/>
        <dbReference type="EC" id="1.8.4.11"/>
    </reaction>
</comment>
<dbReference type="PANTHER" id="PTHR43774">
    <property type="entry name" value="PEPTIDE METHIONINE SULFOXIDE REDUCTASE"/>
    <property type="match status" value="1"/>
</dbReference>
<keyword evidence="7" id="KW-1185">Reference proteome</keyword>
<dbReference type="GeneID" id="9420050"/>
<feature type="domain" description="Peptide methionine sulphoxide reductase MsrA" evidence="3">
    <location>
        <begin position="6"/>
        <end position="157"/>
    </location>
</feature>
<comment type="similarity">
    <text evidence="2">Belongs to the MsrA Met sulfoxide reductase family.</text>
</comment>
<dbReference type="PATRIC" id="fig|795797.18.peg.2236"/>
<gene>
    <name evidence="2" type="primary">msrA</name>
    <name evidence="4" type="ordered locus">HacjB3_11180</name>
    <name evidence="5" type="ORF">C497_11483</name>
</gene>
<evidence type="ECO:0000313" key="7">
    <source>
        <dbReference type="Proteomes" id="UP000011645"/>
    </source>
</evidence>
<name>D8J5C3_HALJB</name>
<evidence type="ECO:0000313" key="5">
    <source>
        <dbReference type="EMBL" id="ELY36303.1"/>
    </source>
</evidence>
<dbReference type="PANTHER" id="PTHR43774:SF1">
    <property type="entry name" value="PEPTIDE METHIONINE SULFOXIDE REDUCTASE MSRA 2"/>
    <property type="match status" value="1"/>
</dbReference>
<dbReference type="STRING" id="795797.HacjB3_11180"/>
<sequence>MGESVATVAGGCFWCIEAVFEELDGVVDVTSGYCGGHVEEPTYEAVCSGETGHAEAVRLTYDDDRLSYPKLLEVFFTVHDPTTLNRQGPDVGSQYRSAIFYHDERQREIAESFVADLEQSGAYEDPIVTEIEPLETFYEAEPGHQDYYENNPENRYCTVTIEPKLAKLRERFEAELRAP</sequence>
<dbReference type="HOGENOM" id="CLU_031040_10_0_2"/>
<dbReference type="NCBIfam" id="TIGR00401">
    <property type="entry name" value="msrA"/>
    <property type="match status" value="1"/>
</dbReference>
<evidence type="ECO:0000313" key="6">
    <source>
        <dbReference type="Proteomes" id="UP000000390"/>
    </source>
</evidence>
<dbReference type="AlphaFoldDB" id="D8J5C3"/>
<dbReference type="HAMAP" id="MF_01401">
    <property type="entry name" value="MsrA"/>
    <property type="match status" value="1"/>
</dbReference>
<evidence type="ECO:0000256" key="1">
    <source>
        <dbReference type="ARBA" id="ARBA00023002"/>
    </source>
</evidence>
<dbReference type="KEGG" id="hje:HacjB3_11180"/>
<dbReference type="Proteomes" id="UP000011645">
    <property type="component" value="Unassembled WGS sequence"/>
</dbReference>
<dbReference type="eggNOG" id="arCOG02816">
    <property type="taxonomic scope" value="Archaea"/>
</dbReference>
<dbReference type="Proteomes" id="UP000000390">
    <property type="component" value="Chromosome"/>
</dbReference>
<organism evidence="4 6">
    <name type="scientific">Halalkalicoccus jeotgali (strain DSM 18796 / CECT 7217 / JCM 14584 / KCTC 4019 / B3)</name>
    <dbReference type="NCBI Taxonomy" id="795797"/>
    <lineage>
        <taxon>Archaea</taxon>
        <taxon>Methanobacteriati</taxon>
        <taxon>Methanobacteriota</taxon>
        <taxon>Stenosarchaea group</taxon>
        <taxon>Halobacteria</taxon>
        <taxon>Halobacteriales</taxon>
        <taxon>Halococcaceae</taxon>
        <taxon>Halalkalicoccus</taxon>
    </lineage>
</organism>
<dbReference type="EMBL" id="CP002062">
    <property type="protein sequence ID" value="ADJ15619.1"/>
    <property type="molecule type" value="Genomic_DNA"/>
</dbReference>
<dbReference type="Pfam" id="PF01625">
    <property type="entry name" value="PMSR"/>
    <property type="match status" value="1"/>
</dbReference>
<keyword evidence="1 2" id="KW-0560">Oxidoreductase</keyword>
<proteinExistence type="inferred from homology"/>
<dbReference type="EMBL" id="AOHV01000029">
    <property type="protein sequence ID" value="ELY36303.1"/>
    <property type="molecule type" value="Genomic_DNA"/>
</dbReference>
<dbReference type="RefSeq" id="WP_008416821.1">
    <property type="nucleotide sequence ID" value="NC_014297.1"/>
</dbReference>